<keyword evidence="1" id="KW-0238">DNA-binding</keyword>
<keyword evidence="2" id="KW-1185">Reference proteome</keyword>
<dbReference type="EMBL" id="JBHTJR010000057">
    <property type="protein sequence ID" value="MFD0994210.1"/>
    <property type="molecule type" value="Genomic_DNA"/>
</dbReference>
<dbReference type="InterPro" id="IPR010994">
    <property type="entry name" value="RuvA_2-like"/>
</dbReference>
<evidence type="ECO:0000313" key="1">
    <source>
        <dbReference type="EMBL" id="MFD0994210.1"/>
    </source>
</evidence>
<dbReference type="Proteomes" id="UP001597062">
    <property type="component" value="Unassembled WGS sequence"/>
</dbReference>
<dbReference type="Pfam" id="PF12836">
    <property type="entry name" value="HHH_3"/>
    <property type="match status" value="2"/>
</dbReference>
<dbReference type="GO" id="GO:0003677">
    <property type="term" value="F:DNA binding"/>
    <property type="evidence" value="ECO:0007669"/>
    <property type="project" value="UniProtKB-KW"/>
</dbReference>
<name>A0ABW3JVC9_9FLAO</name>
<accession>A0ABW3JVC9</accession>
<protein>
    <submittedName>
        <fullName evidence="1">ComEA family DNA-binding protein</fullName>
    </submittedName>
</protein>
<dbReference type="Gene3D" id="1.10.150.280">
    <property type="entry name" value="AF1531-like domain"/>
    <property type="match status" value="2"/>
</dbReference>
<dbReference type="PANTHER" id="PTHR21180">
    <property type="entry name" value="ENDONUCLEASE/EXONUCLEASE/PHOSPHATASE FAMILY DOMAIN-CONTAINING PROTEIN 1"/>
    <property type="match status" value="1"/>
</dbReference>
<sequence>MKQFKSHFWYSKSQRNGIFFLLVFIVLFQTVYFFVDFSSNEKINYNSTEVQYINKKLDSLYEVAQLERTPKIYPFNPNFITDYKGYKLGMTTEEIDRLHVFRSHNKYVNTAKEFQKVTLVNDSLLNALKPYFKFPKWITSNRSFSNKTKANTSIDKTTISTTDLNLATVTDLKTITGVGDKLANRIVNYKKKIQGYTFNSQLKEVWGIKQDVVQNVLKVFSIHQKPAVFKINLNTATFKQVLQNPYVNYELCKKIFDYRDEVAELQDISELKNIEGFPIEKYDRIILYLETK</sequence>
<reference evidence="2" key="1">
    <citation type="journal article" date="2019" name="Int. J. Syst. Evol. Microbiol.">
        <title>The Global Catalogue of Microorganisms (GCM) 10K type strain sequencing project: providing services to taxonomists for standard genome sequencing and annotation.</title>
        <authorList>
            <consortium name="The Broad Institute Genomics Platform"/>
            <consortium name="The Broad Institute Genome Sequencing Center for Infectious Disease"/>
            <person name="Wu L."/>
            <person name="Ma J."/>
        </authorList>
    </citation>
    <scope>NUCLEOTIDE SEQUENCE [LARGE SCALE GENOMIC DNA]</scope>
    <source>
        <strain evidence="2">CCUG 60527</strain>
    </source>
</reference>
<organism evidence="1 2">
    <name type="scientific">Tenacibaculum geojense</name>
    <dbReference type="NCBI Taxonomy" id="915352"/>
    <lineage>
        <taxon>Bacteria</taxon>
        <taxon>Pseudomonadati</taxon>
        <taxon>Bacteroidota</taxon>
        <taxon>Flavobacteriia</taxon>
        <taxon>Flavobacteriales</taxon>
        <taxon>Flavobacteriaceae</taxon>
        <taxon>Tenacibaculum</taxon>
    </lineage>
</organism>
<gene>
    <name evidence="1" type="ORF">ACFQ1U_13440</name>
</gene>
<dbReference type="PANTHER" id="PTHR21180:SF32">
    <property type="entry name" value="ENDONUCLEASE_EXONUCLEASE_PHOSPHATASE FAMILY DOMAIN-CONTAINING PROTEIN 1"/>
    <property type="match status" value="1"/>
</dbReference>
<comment type="caution">
    <text evidence="1">The sequence shown here is derived from an EMBL/GenBank/DDBJ whole genome shotgun (WGS) entry which is preliminary data.</text>
</comment>
<dbReference type="SUPFAM" id="SSF47781">
    <property type="entry name" value="RuvA domain 2-like"/>
    <property type="match status" value="2"/>
</dbReference>
<dbReference type="InterPro" id="IPR051675">
    <property type="entry name" value="Endo/Exo/Phosphatase_dom_1"/>
</dbReference>
<dbReference type="RefSeq" id="WP_386109250.1">
    <property type="nucleotide sequence ID" value="NZ_JBHTJR010000057.1"/>
</dbReference>
<evidence type="ECO:0000313" key="2">
    <source>
        <dbReference type="Proteomes" id="UP001597062"/>
    </source>
</evidence>
<proteinExistence type="predicted"/>